<organism evidence="1 2">
    <name type="scientific">Rufibacter tibetensis</name>
    <dbReference type="NCBI Taxonomy" id="512763"/>
    <lineage>
        <taxon>Bacteria</taxon>
        <taxon>Pseudomonadati</taxon>
        <taxon>Bacteroidota</taxon>
        <taxon>Cytophagia</taxon>
        <taxon>Cytophagales</taxon>
        <taxon>Hymenobacteraceae</taxon>
        <taxon>Rufibacter</taxon>
    </lineage>
</organism>
<gene>
    <name evidence="1" type="ORF">DC20_09900</name>
</gene>
<reference evidence="1 2" key="1">
    <citation type="submission" date="2015-08" db="EMBL/GenBank/DDBJ databases">
        <title>Complete genome sequence of Rufibacter tibetensis strain 1351t, a radiation-resistant bacterium from tibet plateau.</title>
        <authorList>
            <person name="Dai J."/>
        </authorList>
    </citation>
    <scope>NUCLEOTIDE SEQUENCE [LARGE SCALE GENOMIC DNA]</scope>
    <source>
        <strain evidence="1 2">1351</strain>
    </source>
</reference>
<name>A0A0N7HWH1_9BACT</name>
<sequence>MNRYSVHITYNGFVSSNTFRQSILSVVEFITSNKIEAGIYDIRRMHSLPPQDQDWFIDEVLPLLLRTSLKKVAILESFSGLGQLNLNHLVYCQFLSIPFEMQYFEDIASSLQWISQTSCLEEKYSFSSSISLN</sequence>
<dbReference type="AlphaFoldDB" id="A0A0N7HWH1"/>
<dbReference type="STRING" id="512763.DC20_09900"/>
<protein>
    <recommendedName>
        <fullName evidence="3">STAS/SEC14 domain-containing protein</fullName>
    </recommendedName>
</protein>
<dbReference type="PATRIC" id="fig|512763.3.peg.2183"/>
<proteinExistence type="predicted"/>
<evidence type="ECO:0008006" key="3">
    <source>
        <dbReference type="Google" id="ProtNLM"/>
    </source>
</evidence>
<evidence type="ECO:0000313" key="1">
    <source>
        <dbReference type="EMBL" id="ALI99232.1"/>
    </source>
</evidence>
<accession>A0A0N7HWH1</accession>
<dbReference type="KEGG" id="rti:DC20_09900"/>
<keyword evidence="2" id="KW-1185">Reference proteome</keyword>
<dbReference type="Proteomes" id="UP000061382">
    <property type="component" value="Chromosome"/>
</dbReference>
<dbReference type="EMBL" id="CP012643">
    <property type="protein sequence ID" value="ALI99232.1"/>
    <property type="molecule type" value="Genomic_DNA"/>
</dbReference>
<evidence type="ECO:0000313" key="2">
    <source>
        <dbReference type="Proteomes" id="UP000061382"/>
    </source>
</evidence>